<dbReference type="SUPFAM" id="SSF52540">
    <property type="entry name" value="P-loop containing nucleoside triphosphate hydrolases"/>
    <property type="match status" value="1"/>
</dbReference>
<organism evidence="4 5">
    <name type="scientific">Paenibacillus prosopidis</name>
    <dbReference type="NCBI Taxonomy" id="630520"/>
    <lineage>
        <taxon>Bacteria</taxon>
        <taxon>Bacillati</taxon>
        <taxon>Bacillota</taxon>
        <taxon>Bacilli</taxon>
        <taxon>Bacillales</taxon>
        <taxon>Paenibacillaceae</taxon>
        <taxon>Paenibacillus</taxon>
    </lineage>
</organism>
<dbReference type="AlphaFoldDB" id="A0A368W806"/>
<dbReference type="PANTHER" id="PTHR43146:SF1">
    <property type="entry name" value="CANCER-RELATED NUCLEOSIDE-TRIPHOSPHATASE"/>
    <property type="match status" value="1"/>
</dbReference>
<dbReference type="GO" id="GO:0005524">
    <property type="term" value="F:ATP binding"/>
    <property type="evidence" value="ECO:0007669"/>
    <property type="project" value="UniProtKB-KW"/>
</dbReference>
<protein>
    <submittedName>
        <fullName evidence="4">Nucleoside-triphosphatase</fullName>
    </submittedName>
</protein>
<sequence length="186" mass="20872">MMYEKIFFLTGKPRMGKTTLIKKIINEIGPDNCGGFYTEEIRDARDRTGFKCVTLAGESQVIANVESNSSLKIGRYGIDISNFENVALKSIQDSLKSKKVTVIDEIGFMQMLSIPFQQMIYKVVSENHHIVLGTIPLDSHPEIDKIKRLPGVKIINVNEENRDFIAEVVVKDILKAADGNESATFF</sequence>
<dbReference type="GO" id="GO:0017111">
    <property type="term" value="F:ribonucleoside triphosphate phosphatase activity"/>
    <property type="evidence" value="ECO:0007669"/>
    <property type="project" value="InterPro"/>
</dbReference>
<gene>
    <name evidence="4" type="ORF">DFP97_103265</name>
</gene>
<accession>A0A368W806</accession>
<name>A0A368W806_9BACL</name>
<evidence type="ECO:0000256" key="3">
    <source>
        <dbReference type="ARBA" id="ARBA00022840"/>
    </source>
</evidence>
<dbReference type="InterPro" id="IPR004948">
    <property type="entry name" value="Nuc-triphosphatase_THEP1"/>
</dbReference>
<evidence type="ECO:0000313" key="4">
    <source>
        <dbReference type="EMBL" id="RCW50247.1"/>
    </source>
</evidence>
<dbReference type="Proteomes" id="UP000252415">
    <property type="component" value="Unassembled WGS sequence"/>
</dbReference>
<evidence type="ECO:0000256" key="1">
    <source>
        <dbReference type="ARBA" id="ARBA00022741"/>
    </source>
</evidence>
<dbReference type="Gene3D" id="3.40.50.300">
    <property type="entry name" value="P-loop containing nucleotide triphosphate hydrolases"/>
    <property type="match status" value="1"/>
</dbReference>
<reference evidence="4 5" key="1">
    <citation type="submission" date="2018-07" db="EMBL/GenBank/DDBJ databases">
        <title>Genomic Encyclopedia of Type Strains, Phase III (KMG-III): the genomes of soil and plant-associated and newly described type strains.</title>
        <authorList>
            <person name="Whitman W."/>
        </authorList>
    </citation>
    <scope>NUCLEOTIDE SEQUENCE [LARGE SCALE GENOMIC DNA]</scope>
    <source>
        <strain evidence="4 5">CECT 7506</strain>
    </source>
</reference>
<dbReference type="InterPro" id="IPR027417">
    <property type="entry name" value="P-loop_NTPase"/>
</dbReference>
<dbReference type="RefSeq" id="WP_181873369.1">
    <property type="nucleotide sequence ID" value="NZ_QPJD01000003.1"/>
</dbReference>
<evidence type="ECO:0000256" key="2">
    <source>
        <dbReference type="ARBA" id="ARBA00022801"/>
    </source>
</evidence>
<keyword evidence="1" id="KW-0547">Nucleotide-binding</keyword>
<dbReference type="EMBL" id="QPJD01000003">
    <property type="protein sequence ID" value="RCW50247.1"/>
    <property type="molecule type" value="Genomic_DNA"/>
</dbReference>
<keyword evidence="5" id="KW-1185">Reference proteome</keyword>
<proteinExistence type="predicted"/>
<comment type="caution">
    <text evidence="4">The sequence shown here is derived from an EMBL/GenBank/DDBJ whole genome shotgun (WGS) entry which is preliminary data.</text>
</comment>
<keyword evidence="2" id="KW-0378">Hydrolase</keyword>
<keyword evidence="3" id="KW-0067">ATP-binding</keyword>
<evidence type="ECO:0000313" key="5">
    <source>
        <dbReference type="Proteomes" id="UP000252415"/>
    </source>
</evidence>
<dbReference type="PANTHER" id="PTHR43146">
    <property type="entry name" value="CANCER-RELATED NUCLEOSIDE-TRIPHOSPHATASE"/>
    <property type="match status" value="1"/>
</dbReference>
<dbReference type="Pfam" id="PF03266">
    <property type="entry name" value="NTPase_1"/>
    <property type="match status" value="1"/>
</dbReference>